<keyword evidence="2" id="KW-0539">Nucleus</keyword>
<dbReference type="GO" id="GO:0045944">
    <property type="term" value="P:positive regulation of transcription by RNA polymerase II"/>
    <property type="evidence" value="ECO:0007669"/>
    <property type="project" value="TreeGrafter"/>
</dbReference>
<dbReference type="PANTHER" id="PTHR37534">
    <property type="entry name" value="TRANSCRIPTIONAL ACTIVATOR PROTEIN UGA3"/>
    <property type="match status" value="1"/>
</dbReference>
<accession>A0A8H6DBG9</accession>
<sequence length="612" mass="68367">MVDEPKRLRARKPKTRSGCSVCKGRKVKCDEEVPSCQRCIKIGVECPGYYKPVKWSVKHEKNIVNLPQASESSFAWFDSRARRLSNLIQPKSDFNSPEAQLNNNCEVSATSRFCQGSVGSSSSMHKSPDVLQDIPETELLVLSTGAAPASYEDSQVDEEFLLEPCPPPDDYLSLTSYSPTPQLSLILDHYFLSVCRFNSSFDSSCNPFRTEVSRLMADSPVLFGCVLSMSAAHLYHGDNGSSYIPLQFQTEAISRLSEKLSQMTTVLPSCSVSESEAEIPVTALVAREKTKAMQVPDDLVLSIIFLGMSAKRSKMTRIQTFIVSSMIYWEAMCSPLFDQEYEGLSHLNIFCDPHPASLIQPCPWTGVATPVFIFLAKTLTLVHNNRTLSSLRIFETSEIHRRALYLELLAKATHLEHEIVGYRLPFVGFIDDIGDPCTTPAHFLAISRCYRLAALLELYRAFPETIRGQTNLGQAVDIYPKKHGDKANLTLDLAFSLLEVLEKIPSNSGTISIQLLSLLIAGSALGPATSKDPQHETPRQLEVKRFRNFVRARIRNMYTVVNLGPIGNAMLILKEVWSRMDVLPLLEENSTSAPRVHWIDVMSEKRLESIFG</sequence>
<proteinExistence type="predicted"/>
<dbReference type="GO" id="GO:0005634">
    <property type="term" value="C:nucleus"/>
    <property type="evidence" value="ECO:0007669"/>
    <property type="project" value="UniProtKB-SubCell"/>
</dbReference>
<dbReference type="Gene3D" id="4.10.240.10">
    <property type="entry name" value="Zn(2)-C6 fungal-type DNA-binding domain"/>
    <property type="match status" value="1"/>
</dbReference>
<dbReference type="SUPFAM" id="SSF57701">
    <property type="entry name" value="Zn2/Cys6 DNA-binding domain"/>
    <property type="match status" value="1"/>
</dbReference>
<dbReference type="Proteomes" id="UP000544331">
    <property type="component" value="Unassembled WGS sequence"/>
</dbReference>
<evidence type="ECO:0000256" key="1">
    <source>
        <dbReference type="ARBA" id="ARBA00004123"/>
    </source>
</evidence>
<dbReference type="PANTHER" id="PTHR37534:SF11">
    <property type="entry name" value="ZN(II)2CYS6 TRANSCRIPTION FACTOR (EUROFUNG)"/>
    <property type="match status" value="1"/>
</dbReference>
<dbReference type="CDD" id="cd00067">
    <property type="entry name" value="GAL4"/>
    <property type="match status" value="1"/>
</dbReference>
<dbReference type="Pfam" id="PF11951">
    <property type="entry name" value="Fungal_trans_2"/>
    <property type="match status" value="1"/>
</dbReference>
<organism evidence="4 5">
    <name type="scientific">Fusarium mundagurra</name>
    <dbReference type="NCBI Taxonomy" id="1567541"/>
    <lineage>
        <taxon>Eukaryota</taxon>
        <taxon>Fungi</taxon>
        <taxon>Dikarya</taxon>
        <taxon>Ascomycota</taxon>
        <taxon>Pezizomycotina</taxon>
        <taxon>Sordariomycetes</taxon>
        <taxon>Hypocreomycetidae</taxon>
        <taxon>Hypocreales</taxon>
        <taxon>Nectriaceae</taxon>
        <taxon>Fusarium</taxon>
        <taxon>Fusarium fujikuroi species complex</taxon>
    </lineage>
</organism>
<dbReference type="PROSITE" id="PS00463">
    <property type="entry name" value="ZN2_CY6_FUNGAL_1"/>
    <property type="match status" value="1"/>
</dbReference>
<dbReference type="InterPro" id="IPR036864">
    <property type="entry name" value="Zn2-C6_fun-type_DNA-bd_sf"/>
</dbReference>
<dbReference type="EMBL" id="JAAOAN010000326">
    <property type="protein sequence ID" value="KAF5710654.1"/>
    <property type="molecule type" value="Genomic_DNA"/>
</dbReference>
<protein>
    <submittedName>
        <fullName evidence="4">Arginine metabolism regulation II</fullName>
    </submittedName>
</protein>
<evidence type="ECO:0000313" key="4">
    <source>
        <dbReference type="EMBL" id="KAF5710654.1"/>
    </source>
</evidence>
<dbReference type="OrthoDB" id="39175at2759"/>
<dbReference type="PROSITE" id="PS50048">
    <property type="entry name" value="ZN2_CY6_FUNGAL_2"/>
    <property type="match status" value="1"/>
</dbReference>
<comment type="caution">
    <text evidence="4">The sequence shown here is derived from an EMBL/GenBank/DDBJ whole genome shotgun (WGS) entry which is preliminary data.</text>
</comment>
<keyword evidence="5" id="KW-1185">Reference proteome</keyword>
<evidence type="ECO:0000259" key="3">
    <source>
        <dbReference type="PROSITE" id="PS50048"/>
    </source>
</evidence>
<evidence type="ECO:0000256" key="2">
    <source>
        <dbReference type="ARBA" id="ARBA00023242"/>
    </source>
</evidence>
<dbReference type="InterPro" id="IPR021858">
    <property type="entry name" value="Fun_TF"/>
</dbReference>
<dbReference type="Pfam" id="PF00172">
    <property type="entry name" value="Zn_clus"/>
    <property type="match status" value="1"/>
</dbReference>
<name>A0A8H6DBG9_9HYPO</name>
<gene>
    <name evidence="4" type="ORF">FMUND_9411</name>
</gene>
<dbReference type="GO" id="GO:0008270">
    <property type="term" value="F:zinc ion binding"/>
    <property type="evidence" value="ECO:0007669"/>
    <property type="project" value="InterPro"/>
</dbReference>
<evidence type="ECO:0000313" key="5">
    <source>
        <dbReference type="Proteomes" id="UP000544331"/>
    </source>
</evidence>
<dbReference type="GO" id="GO:0000981">
    <property type="term" value="F:DNA-binding transcription factor activity, RNA polymerase II-specific"/>
    <property type="evidence" value="ECO:0007669"/>
    <property type="project" value="InterPro"/>
</dbReference>
<dbReference type="SMART" id="SM00066">
    <property type="entry name" value="GAL4"/>
    <property type="match status" value="1"/>
</dbReference>
<dbReference type="InterPro" id="IPR001138">
    <property type="entry name" value="Zn2Cys6_DnaBD"/>
</dbReference>
<dbReference type="AlphaFoldDB" id="A0A8H6DBG9"/>
<feature type="domain" description="Zn(2)-C6 fungal-type" evidence="3">
    <location>
        <begin position="18"/>
        <end position="46"/>
    </location>
</feature>
<comment type="subcellular location">
    <subcellularLocation>
        <location evidence="1">Nucleus</location>
    </subcellularLocation>
</comment>
<reference evidence="4 5" key="1">
    <citation type="submission" date="2020-05" db="EMBL/GenBank/DDBJ databases">
        <title>Identification and distribution of gene clusters putatively required for synthesis of sphingolipid metabolism inhibitors in phylogenetically diverse species of the filamentous fungus Fusarium.</title>
        <authorList>
            <person name="Kim H.-S."/>
            <person name="Busman M."/>
            <person name="Brown D.W."/>
            <person name="Divon H."/>
            <person name="Uhlig S."/>
            <person name="Proctor R.H."/>
        </authorList>
    </citation>
    <scope>NUCLEOTIDE SEQUENCE [LARGE SCALE GENOMIC DNA]</scope>
    <source>
        <strain evidence="4 5">NRRL 66235</strain>
    </source>
</reference>
<dbReference type="GO" id="GO:0000976">
    <property type="term" value="F:transcription cis-regulatory region binding"/>
    <property type="evidence" value="ECO:0007669"/>
    <property type="project" value="TreeGrafter"/>
</dbReference>